<evidence type="ECO:0000313" key="3">
    <source>
        <dbReference type="Proteomes" id="UP000281553"/>
    </source>
</evidence>
<feature type="compositionally biased region" description="Basic and acidic residues" evidence="1">
    <location>
        <begin position="48"/>
        <end position="69"/>
    </location>
</feature>
<dbReference type="AlphaFoldDB" id="A0A3P7NLM2"/>
<name>A0A3P7NLM2_DIBLA</name>
<protein>
    <submittedName>
        <fullName evidence="2">Uncharacterized protein</fullName>
    </submittedName>
</protein>
<evidence type="ECO:0000313" key="2">
    <source>
        <dbReference type="EMBL" id="VDN10199.1"/>
    </source>
</evidence>
<dbReference type="Proteomes" id="UP000281553">
    <property type="component" value="Unassembled WGS sequence"/>
</dbReference>
<feature type="compositionally biased region" description="Polar residues" evidence="1">
    <location>
        <begin position="110"/>
        <end position="121"/>
    </location>
</feature>
<dbReference type="EMBL" id="UYRU01048648">
    <property type="protein sequence ID" value="VDN10199.1"/>
    <property type="molecule type" value="Genomic_DNA"/>
</dbReference>
<feature type="compositionally biased region" description="Basic and acidic residues" evidence="1">
    <location>
        <begin position="18"/>
        <end position="32"/>
    </location>
</feature>
<proteinExistence type="predicted"/>
<gene>
    <name evidence="2" type="ORF">DILT_LOCUS6030</name>
</gene>
<reference evidence="2 3" key="1">
    <citation type="submission" date="2018-11" db="EMBL/GenBank/DDBJ databases">
        <authorList>
            <consortium name="Pathogen Informatics"/>
        </authorList>
    </citation>
    <scope>NUCLEOTIDE SEQUENCE [LARGE SCALE GENOMIC DNA]</scope>
</reference>
<feature type="compositionally biased region" description="Basic and acidic residues" evidence="1">
    <location>
        <begin position="1"/>
        <end position="11"/>
    </location>
</feature>
<feature type="compositionally biased region" description="Basic and acidic residues" evidence="1">
    <location>
        <begin position="77"/>
        <end position="89"/>
    </location>
</feature>
<accession>A0A3P7NLM2</accession>
<sequence length="144" mass="16121">MVRRESGDTESRQPAAAREVDDPRPDERRTDDQTTQCQQITPTGEEGGGDRELSDRHGVLSHAPEREAGRAASKNQRPIDRPPGGKEDGAAAFTIVVQGRKETRTRHWSAANTSEPTSSECTCREQGYFSRWVARRFHSRSTEE</sequence>
<feature type="compositionally biased region" description="Low complexity" evidence="1">
    <location>
        <begin position="33"/>
        <end position="43"/>
    </location>
</feature>
<organism evidence="2 3">
    <name type="scientific">Dibothriocephalus latus</name>
    <name type="common">Fish tapeworm</name>
    <name type="synonym">Diphyllobothrium latum</name>
    <dbReference type="NCBI Taxonomy" id="60516"/>
    <lineage>
        <taxon>Eukaryota</taxon>
        <taxon>Metazoa</taxon>
        <taxon>Spiralia</taxon>
        <taxon>Lophotrochozoa</taxon>
        <taxon>Platyhelminthes</taxon>
        <taxon>Cestoda</taxon>
        <taxon>Eucestoda</taxon>
        <taxon>Diphyllobothriidea</taxon>
        <taxon>Diphyllobothriidae</taxon>
        <taxon>Dibothriocephalus</taxon>
    </lineage>
</organism>
<evidence type="ECO:0000256" key="1">
    <source>
        <dbReference type="SAM" id="MobiDB-lite"/>
    </source>
</evidence>
<keyword evidence="3" id="KW-1185">Reference proteome</keyword>
<feature type="region of interest" description="Disordered" evidence="1">
    <location>
        <begin position="1"/>
        <end position="121"/>
    </location>
</feature>